<organism evidence="5">
    <name type="scientific">Nippostrongylus brasiliensis</name>
    <name type="common">Rat hookworm</name>
    <dbReference type="NCBI Taxonomy" id="27835"/>
    <lineage>
        <taxon>Eukaryota</taxon>
        <taxon>Metazoa</taxon>
        <taxon>Ecdysozoa</taxon>
        <taxon>Nematoda</taxon>
        <taxon>Chromadorea</taxon>
        <taxon>Rhabditida</taxon>
        <taxon>Rhabditina</taxon>
        <taxon>Rhabditomorpha</taxon>
        <taxon>Strongyloidea</taxon>
        <taxon>Heligmosomidae</taxon>
        <taxon>Nippostrongylus</taxon>
    </lineage>
</organism>
<evidence type="ECO:0000313" key="5">
    <source>
        <dbReference type="WBParaSite" id="NBR_0001905501-mRNA-1"/>
    </source>
</evidence>
<dbReference type="AlphaFoldDB" id="A0A0N4YP84"/>
<dbReference type="STRING" id="27835.A0A0N4YP84"/>
<dbReference type="Pfam" id="PF05884">
    <property type="entry name" value="ZYG-11_interact"/>
    <property type="match status" value="1"/>
</dbReference>
<feature type="transmembrane region" description="Helical" evidence="2">
    <location>
        <begin position="133"/>
        <end position="149"/>
    </location>
</feature>
<feature type="transmembrane region" description="Helical" evidence="2">
    <location>
        <begin position="92"/>
        <end position="113"/>
    </location>
</feature>
<feature type="coiled-coil region" evidence="1">
    <location>
        <begin position="7"/>
        <end position="38"/>
    </location>
</feature>
<feature type="transmembrane region" description="Helical" evidence="2">
    <location>
        <begin position="177"/>
        <end position="197"/>
    </location>
</feature>
<dbReference type="OMA" id="DEMMIKI"/>
<evidence type="ECO:0000313" key="3">
    <source>
        <dbReference type="EMBL" id="VDL82785.1"/>
    </source>
</evidence>
<dbReference type="PANTHER" id="PTHR31176">
    <property type="entry name" value="MFS DOMAIN-CONTAINING PROTEIN-RELATED"/>
    <property type="match status" value="1"/>
</dbReference>
<keyword evidence="2" id="KW-0812">Transmembrane</keyword>
<dbReference type="PANTHER" id="PTHR31176:SF1">
    <property type="entry name" value="MFS DOMAIN-CONTAINING PROTEIN-RELATED"/>
    <property type="match status" value="1"/>
</dbReference>
<dbReference type="EMBL" id="UYSL01023874">
    <property type="protein sequence ID" value="VDL82785.1"/>
    <property type="molecule type" value="Genomic_DNA"/>
</dbReference>
<evidence type="ECO:0000313" key="4">
    <source>
        <dbReference type="Proteomes" id="UP000271162"/>
    </source>
</evidence>
<feature type="transmembrane region" description="Helical" evidence="2">
    <location>
        <begin position="63"/>
        <end position="86"/>
    </location>
</feature>
<protein>
    <submittedName>
        <fullName evidence="5">Golgi apparatus membrane protein TVP38</fullName>
    </submittedName>
</protein>
<keyword evidence="2" id="KW-0472">Membrane</keyword>
<keyword evidence="4" id="KW-1185">Reference proteome</keyword>
<reference evidence="3 4" key="2">
    <citation type="submission" date="2018-11" db="EMBL/GenBank/DDBJ databases">
        <authorList>
            <consortium name="Pathogen Informatics"/>
        </authorList>
    </citation>
    <scope>NUCLEOTIDE SEQUENCE [LARGE SCALE GENOMIC DNA]</scope>
</reference>
<name>A0A0N4YP84_NIPBR</name>
<evidence type="ECO:0000256" key="1">
    <source>
        <dbReference type="SAM" id="Coils"/>
    </source>
</evidence>
<keyword evidence="2" id="KW-1133">Transmembrane helix</keyword>
<proteinExistence type="predicted"/>
<gene>
    <name evidence="3" type="ORF">NBR_LOCUS19056</name>
</gene>
<evidence type="ECO:0000256" key="2">
    <source>
        <dbReference type="SAM" id="Phobius"/>
    </source>
</evidence>
<dbReference type="InterPro" id="IPR008574">
    <property type="entry name" value="Nematodes_ZYG-11_interact"/>
</dbReference>
<dbReference type="WBParaSite" id="NBR_0001905501-mRNA-1">
    <property type="protein sequence ID" value="NBR_0001905501-mRNA-1"/>
    <property type="gene ID" value="NBR_0001905501"/>
</dbReference>
<sequence>MALTDSYGNYQKEVDQAARDARRAARRFQKDCNKMMNNVQPKMKEIIRAITDMSKVTAPQRTVVEVFAWSAALVLVSSVGSFLGAYVVGPVIGVGCSKFTACILAYFVIPVALHASIRHKEKNFESDHNIRKMMIWMSLVHGIFVGYTIDHRYLSAQPVAFLTPVAVSVGYSTRGNVYPNILNALFALFKGMTFYLFGTYEE</sequence>
<reference evidence="5" key="1">
    <citation type="submission" date="2017-02" db="UniProtKB">
        <authorList>
            <consortium name="WormBaseParasite"/>
        </authorList>
    </citation>
    <scope>IDENTIFICATION</scope>
</reference>
<dbReference type="Proteomes" id="UP000271162">
    <property type="component" value="Unassembled WGS sequence"/>
</dbReference>
<keyword evidence="1" id="KW-0175">Coiled coil</keyword>
<accession>A0A0N4YP84</accession>